<gene>
    <name evidence="2" type="ORF">IDF66_22170</name>
</gene>
<keyword evidence="3" id="KW-1185">Reference proteome</keyword>
<evidence type="ECO:0000313" key="3">
    <source>
        <dbReference type="Proteomes" id="UP000602395"/>
    </source>
</evidence>
<feature type="compositionally biased region" description="Polar residues" evidence="1">
    <location>
        <begin position="1"/>
        <end position="10"/>
    </location>
</feature>
<organism evidence="2 3">
    <name type="scientific">Gordonia hankookensis</name>
    <dbReference type="NCBI Taxonomy" id="589403"/>
    <lineage>
        <taxon>Bacteria</taxon>
        <taxon>Bacillati</taxon>
        <taxon>Actinomycetota</taxon>
        <taxon>Actinomycetes</taxon>
        <taxon>Mycobacteriales</taxon>
        <taxon>Gordoniaceae</taxon>
        <taxon>Gordonia</taxon>
    </lineage>
</organism>
<name>A0ABR7WHQ5_9ACTN</name>
<accession>A0ABR7WHQ5</accession>
<feature type="region of interest" description="Disordered" evidence="1">
    <location>
        <begin position="1"/>
        <end position="32"/>
    </location>
</feature>
<reference evidence="2 3" key="1">
    <citation type="submission" date="2020-09" db="EMBL/GenBank/DDBJ databases">
        <title>Novel species in genus Gordonia.</title>
        <authorList>
            <person name="Zhang G."/>
        </authorList>
    </citation>
    <scope>NUCLEOTIDE SEQUENCE [LARGE SCALE GENOMIC DNA]</scope>
    <source>
        <strain evidence="2 3">ON-33</strain>
    </source>
</reference>
<dbReference type="InterPro" id="IPR043758">
    <property type="entry name" value="DUF5703"/>
</dbReference>
<dbReference type="Pfam" id="PF18963">
    <property type="entry name" value="DUF5703"/>
    <property type="match status" value="1"/>
</dbReference>
<feature type="region of interest" description="Disordered" evidence="1">
    <location>
        <begin position="84"/>
        <end position="110"/>
    </location>
</feature>
<evidence type="ECO:0000256" key="1">
    <source>
        <dbReference type="SAM" id="MobiDB-lite"/>
    </source>
</evidence>
<evidence type="ECO:0000313" key="2">
    <source>
        <dbReference type="EMBL" id="MBD1322296.1"/>
    </source>
</evidence>
<feature type="compositionally biased region" description="Basic residues" evidence="1">
    <location>
        <begin position="13"/>
        <end position="26"/>
    </location>
</feature>
<dbReference type="RefSeq" id="WP_164309649.1">
    <property type="nucleotide sequence ID" value="NZ_BAABAD010000004.1"/>
</dbReference>
<proteinExistence type="predicted"/>
<evidence type="ECO:0008006" key="4">
    <source>
        <dbReference type="Google" id="ProtNLM"/>
    </source>
</evidence>
<comment type="caution">
    <text evidence="2">The sequence shown here is derived from an EMBL/GenBank/DDBJ whole genome shotgun (WGS) entry which is preliminary data.</text>
</comment>
<protein>
    <recommendedName>
        <fullName evidence="4">Dihydroorotate dehydrogenase</fullName>
    </recommendedName>
</protein>
<sequence length="110" mass="12136">MSVSQSTGSLSPRRGRASSRFGSRHPRGWEVSSDTHECVLLTLPPDVTRITASMRLSIEAEFGGWELKRVRLYSDGTRKVLLRRKKPPGPRRADAGIDHTGYPDEGATAC</sequence>
<dbReference type="Proteomes" id="UP000602395">
    <property type="component" value="Unassembled WGS sequence"/>
</dbReference>
<dbReference type="EMBL" id="JACWMS010000005">
    <property type="protein sequence ID" value="MBD1322296.1"/>
    <property type="molecule type" value="Genomic_DNA"/>
</dbReference>